<gene>
    <name evidence="2" type="ORF">C4532_08960</name>
</gene>
<dbReference type="PANTHER" id="PTHR10579">
    <property type="entry name" value="CALCIUM-ACTIVATED CHLORIDE CHANNEL REGULATOR"/>
    <property type="match status" value="1"/>
</dbReference>
<dbReference type="Gene3D" id="3.40.50.410">
    <property type="entry name" value="von Willebrand factor, type A domain"/>
    <property type="match status" value="1"/>
</dbReference>
<dbReference type="Proteomes" id="UP000285961">
    <property type="component" value="Unassembled WGS sequence"/>
</dbReference>
<dbReference type="CDD" id="cd00198">
    <property type="entry name" value="vWFA"/>
    <property type="match status" value="1"/>
</dbReference>
<name>A0A419EZS3_9BACT</name>
<dbReference type="Pfam" id="PF00092">
    <property type="entry name" value="VWA"/>
    <property type="match status" value="1"/>
</dbReference>
<protein>
    <submittedName>
        <fullName evidence="2">VWA domain-containing protein</fullName>
    </submittedName>
</protein>
<evidence type="ECO:0000259" key="1">
    <source>
        <dbReference type="PROSITE" id="PS50234"/>
    </source>
</evidence>
<dbReference type="SUPFAM" id="SSF53300">
    <property type="entry name" value="vWA-like"/>
    <property type="match status" value="1"/>
</dbReference>
<dbReference type="PROSITE" id="PS50234">
    <property type="entry name" value="VWFA"/>
    <property type="match status" value="1"/>
</dbReference>
<dbReference type="PANTHER" id="PTHR10579:SF43">
    <property type="entry name" value="ZINC FINGER (C3HC4-TYPE RING FINGER) FAMILY PROTEIN"/>
    <property type="match status" value="1"/>
</dbReference>
<dbReference type="InterPro" id="IPR036465">
    <property type="entry name" value="vWFA_dom_sf"/>
</dbReference>
<proteinExistence type="predicted"/>
<dbReference type="InterPro" id="IPR051266">
    <property type="entry name" value="CLCR"/>
</dbReference>
<dbReference type="SMART" id="SM00327">
    <property type="entry name" value="VWA"/>
    <property type="match status" value="1"/>
</dbReference>
<reference evidence="2 3" key="1">
    <citation type="journal article" date="2017" name="ISME J.">
        <title>Energy and carbon metabolisms in a deep terrestrial subsurface fluid microbial community.</title>
        <authorList>
            <person name="Momper L."/>
            <person name="Jungbluth S.P."/>
            <person name="Lee M.D."/>
            <person name="Amend J.P."/>
        </authorList>
    </citation>
    <scope>NUCLEOTIDE SEQUENCE [LARGE SCALE GENOMIC DNA]</scope>
    <source>
        <strain evidence="2">SURF_17</strain>
    </source>
</reference>
<dbReference type="EMBL" id="QZKI01000065">
    <property type="protein sequence ID" value="RJP70798.1"/>
    <property type="molecule type" value="Genomic_DNA"/>
</dbReference>
<sequence length="190" mass="20513">MLTKPVLESTDIILDIKEQKRCDCALMLDTSLSMTGKKLALLAVAAAVVAYKLPSEDFAIISFESTASTLKKMRARMPIEQVVTKILQVPAVGYTNVEAALEEGLRQLAAGRHKKRVGILLSDGKYTAGGSPLPVASRYRNLHVVLLGDFNTDPAMCSALAVGGHGMLYRAPSFESLPRTLNRLVADLLT</sequence>
<dbReference type="InterPro" id="IPR002035">
    <property type="entry name" value="VWF_A"/>
</dbReference>
<comment type="caution">
    <text evidence="2">The sequence shown here is derived from an EMBL/GenBank/DDBJ whole genome shotgun (WGS) entry which is preliminary data.</text>
</comment>
<feature type="domain" description="VWFA" evidence="1">
    <location>
        <begin position="23"/>
        <end position="147"/>
    </location>
</feature>
<organism evidence="2 3">
    <name type="scientific">Candidatus Abyssobacteria bacterium SURF_17</name>
    <dbReference type="NCBI Taxonomy" id="2093361"/>
    <lineage>
        <taxon>Bacteria</taxon>
        <taxon>Pseudomonadati</taxon>
        <taxon>Candidatus Hydrogenedentota</taxon>
        <taxon>Candidatus Abyssobacteria</taxon>
    </lineage>
</organism>
<accession>A0A419EZS3</accession>
<dbReference type="AlphaFoldDB" id="A0A419EZS3"/>
<evidence type="ECO:0000313" key="3">
    <source>
        <dbReference type="Proteomes" id="UP000285961"/>
    </source>
</evidence>
<evidence type="ECO:0000313" key="2">
    <source>
        <dbReference type="EMBL" id="RJP70798.1"/>
    </source>
</evidence>